<evidence type="ECO:0000313" key="1">
    <source>
        <dbReference type="Proteomes" id="UP000095287"/>
    </source>
</evidence>
<protein>
    <submittedName>
        <fullName evidence="2">Transposase</fullName>
    </submittedName>
</protein>
<dbReference type="AlphaFoldDB" id="A0A1I7ZII8"/>
<accession>A0A1I7ZII8</accession>
<reference evidence="2" key="1">
    <citation type="submission" date="2016-11" db="UniProtKB">
        <authorList>
            <consortium name="WormBaseParasite"/>
        </authorList>
    </citation>
    <scope>IDENTIFICATION</scope>
</reference>
<proteinExistence type="predicted"/>
<keyword evidence="1" id="KW-1185">Reference proteome</keyword>
<sequence>MRSWGTTLTLVSGNKATVKSKTWNVTAQGDENGDSNGAREIGRHRFCKEPKKRWLIYIKQTYDPYSKLIVRRNATIVG</sequence>
<dbReference type="WBParaSite" id="L893_g26764.t1">
    <property type="protein sequence ID" value="L893_g26764.t1"/>
    <property type="gene ID" value="L893_g26764"/>
</dbReference>
<evidence type="ECO:0000313" key="2">
    <source>
        <dbReference type="WBParaSite" id="L893_g26764.t1"/>
    </source>
</evidence>
<organism evidence="1 2">
    <name type="scientific">Steinernema glaseri</name>
    <dbReference type="NCBI Taxonomy" id="37863"/>
    <lineage>
        <taxon>Eukaryota</taxon>
        <taxon>Metazoa</taxon>
        <taxon>Ecdysozoa</taxon>
        <taxon>Nematoda</taxon>
        <taxon>Chromadorea</taxon>
        <taxon>Rhabditida</taxon>
        <taxon>Tylenchina</taxon>
        <taxon>Panagrolaimomorpha</taxon>
        <taxon>Strongyloidoidea</taxon>
        <taxon>Steinernematidae</taxon>
        <taxon>Steinernema</taxon>
    </lineage>
</organism>
<name>A0A1I7ZII8_9BILA</name>
<dbReference type="Proteomes" id="UP000095287">
    <property type="component" value="Unplaced"/>
</dbReference>